<evidence type="ECO:0000313" key="4">
    <source>
        <dbReference type="Proteomes" id="UP001219525"/>
    </source>
</evidence>
<proteinExistence type="predicted"/>
<dbReference type="AlphaFoldDB" id="A0AAD6VE04"/>
<protein>
    <recommendedName>
        <fullName evidence="2">KOW domain-containing protein</fullName>
    </recommendedName>
</protein>
<gene>
    <name evidence="3" type="ORF">GGX14DRAFT_395422</name>
</gene>
<name>A0AAD6VE04_9AGAR</name>
<evidence type="ECO:0000256" key="1">
    <source>
        <dbReference type="SAM" id="MobiDB-lite"/>
    </source>
</evidence>
<feature type="region of interest" description="Disordered" evidence="1">
    <location>
        <begin position="1"/>
        <end position="52"/>
    </location>
</feature>
<accession>A0AAD6VE04</accession>
<feature type="region of interest" description="Disordered" evidence="1">
    <location>
        <begin position="943"/>
        <end position="968"/>
    </location>
</feature>
<evidence type="ECO:0000259" key="2">
    <source>
        <dbReference type="SMART" id="SM00739"/>
    </source>
</evidence>
<feature type="region of interest" description="Disordered" evidence="1">
    <location>
        <begin position="80"/>
        <end position="307"/>
    </location>
</feature>
<dbReference type="EMBL" id="JARJCW010000031">
    <property type="protein sequence ID" value="KAJ7209315.1"/>
    <property type="molecule type" value="Genomic_DNA"/>
</dbReference>
<feature type="domain" description="KOW" evidence="2">
    <location>
        <begin position="635"/>
        <end position="662"/>
    </location>
</feature>
<feature type="compositionally biased region" description="Acidic residues" evidence="1">
    <location>
        <begin position="274"/>
        <end position="297"/>
    </location>
</feature>
<evidence type="ECO:0000313" key="3">
    <source>
        <dbReference type="EMBL" id="KAJ7209315.1"/>
    </source>
</evidence>
<dbReference type="SMART" id="SM00739">
    <property type="entry name" value="KOW"/>
    <property type="match status" value="2"/>
</dbReference>
<dbReference type="InterPro" id="IPR005824">
    <property type="entry name" value="KOW"/>
</dbReference>
<dbReference type="Proteomes" id="UP001219525">
    <property type="component" value="Unassembled WGS sequence"/>
</dbReference>
<reference evidence="3" key="1">
    <citation type="submission" date="2023-03" db="EMBL/GenBank/DDBJ databases">
        <title>Massive genome expansion in bonnet fungi (Mycena s.s.) driven by repeated elements and novel gene families across ecological guilds.</title>
        <authorList>
            <consortium name="Lawrence Berkeley National Laboratory"/>
            <person name="Harder C.B."/>
            <person name="Miyauchi S."/>
            <person name="Viragh M."/>
            <person name="Kuo A."/>
            <person name="Thoen E."/>
            <person name="Andreopoulos B."/>
            <person name="Lu D."/>
            <person name="Skrede I."/>
            <person name="Drula E."/>
            <person name="Henrissat B."/>
            <person name="Morin E."/>
            <person name="Kohler A."/>
            <person name="Barry K."/>
            <person name="LaButti K."/>
            <person name="Morin E."/>
            <person name="Salamov A."/>
            <person name="Lipzen A."/>
            <person name="Mereny Z."/>
            <person name="Hegedus B."/>
            <person name="Baldrian P."/>
            <person name="Stursova M."/>
            <person name="Weitz H."/>
            <person name="Taylor A."/>
            <person name="Grigoriev I.V."/>
            <person name="Nagy L.G."/>
            <person name="Martin F."/>
            <person name="Kauserud H."/>
        </authorList>
    </citation>
    <scope>NUCLEOTIDE SEQUENCE</scope>
    <source>
        <strain evidence="3">9144</strain>
    </source>
</reference>
<comment type="caution">
    <text evidence="3">The sequence shown here is derived from an EMBL/GenBank/DDBJ whole genome shotgun (WGS) entry which is preliminary data.</text>
</comment>
<feature type="compositionally biased region" description="Low complexity" evidence="1">
    <location>
        <begin position="215"/>
        <end position="228"/>
    </location>
</feature>
<organism evidence="3 4">
    <name type="scientific">Mycena pura</name>
    <dbReference type="NCBI Taxonomy" id="153505"/>
    <lineage>
        <taxon>Eukaryota</taxon>
        <taxon>Fungi</taxon>
        <taxon>Dikarya</taxon>
        <taxon>Basidiomycota</taxon>
        <taxon>Agaricomycotina</taxon>
        <taxon>Agaricomycetes</taxon>
        <taxon>Agaricomycetidae</taxon>
        <taxon>Agaricales</taxon>
        <taxon>Marasmiineae</taxon>
        <taxon>Mycenaceae</taxon>
        <taxon>Mycena</taxon>
    </lineage>
</organism>
<feature type="domain" description="KOW" evidence="2">
    <location>
        <begin position="691"/>
        <end position="718"/>
    </location>
</feature>
<keyword evidence="4" id="KW-1185">Reference proteome</keyword>
<sequence length="1150" mass="125548">MRDVIAYADQMHRPFDSSGTPRGPPTPSWRGVGGEEQLQGSHPACAGAVSEEGYGPNAYALEAGARTPLFLPGSREPTPYTFAPSPWHEGGARTPHFLPGSPDPSSYTVGPSSLAGARTPLLVSGSQDPSSYAMGPSSLAGARTPLLVPGSQGPTPSAPGAGDAKSHMFPSSPTRARSPPGIPPTKRRRVDSAAAPAPSRFRLARMTATPWVPVSTTSSGSQESSGSEESSESDNERDPSPPAKRRRVDSKAAPYFDIVAEESDAEQDGVVSGGEEEGDLEAETLSDRDFIDDESIDEPGPRPMNIRGEADEEDLHAVAVRFEHRHRRREKRDLQWHEVAETEYASTEYQSPAMLVPHGLEVRLVVRTEAVVAAHEPRVTRTPYGRTVAFARNDDTVMAYSWIRLKHPPYSGKLALALRTSEYLVARLPDTQEDSEAERSIVKNDDADVFQFPETDTEKAHREVIAIGRRESQEYEGGVDVCTTVKYSKSLLRHAFPAVIPTFDEVAPFLESWDKRLESAVFIGPSIAVMGQGDRVVDPAVPALAEGDRVVGTGRYEDVSGFIMRIWDARASDDSGGRMVRFAEVRRHWGFTKELEPAKVRDSEESEDDVGAEEVVGVVVPVANLRRHALAIPPVIEVLDRVRVVAGQYRGASGRVETIGDDGVVVELTAEAAAEIGTGSLPVTHSVLNREFLVGDLVVVVGGPEKDRRGLVVSVHTGGLLQLFEEIRTDADDMAVRVRPRSTLTAEKPLLSVRAAHVKFLVLDQASTCFGLQFFPVLEINRAIASRTPDDLLKRLLDQDRHARERRWESTRGVTGRRFQGIEVQVVYHGPLKGTRGVVIGDYDTSERAARMDAARLAEEERAKAIAEKKAKGEYIGFEIKRGPDPIEEARGIMVTVQKEASNERFVLPIESLAHTHTLVPLARAPLLPRAILTGFSGSKVNNPPPWPERIPSPSVEETRFPPEISEGENNGQWLTIPGLANKRVDVRLEGLAGITNRNFLPSSLILGLEGQFGRLLLTSPVLENTLDRKKIDVYGIGPTQRKHPIAPMCIRPLRVYDTGQPLTEVKGRVVIIGPNVAGETDSVGRYGQTEPSMEHDFSQGEVVMVRMEAGIKPGFSLFPLASLCRSINAPLQTVDGKFPQTSFDIPLYF</sequence>